<proteinExistence type="predicted"/>
<name>A0A1I7XLQ3_HETBA</name>
<reference evidence="2" key="1">
    <citation type="submission" date="2016-11" db="UniProtKB">
        <authorList>
            <consortium name="WormBaseParasite"/>
        </authorList>
    </citation>
    <scope>IDENTIFICATION</scope>
</reference>
<dbReference type="Proteomes" id="UP000095283">
    <property type="component" value="Unplaced"/>
</dbReference>
<evidence type="ECO:0000313" key="1">
    <source>
        <dbReference type="Proteomes" id="UP000095283"/>
    </source>
</evidence>
<dbReference type="AlphaFoldDB" id="A0A1I7XLQ3"/>
<sequence>MASLHHYLAFYSANGRSYCMRIYNGYKVLPIVLHCQSEDHLDIPAEFGSVIAYKRMVARFYELCNLAFWDAVCASAQHLF</sequence>
<dbReference type="WBParaSite" id="Hba_18707">
    <property type="protein sequence ID" value="Hba_18707"/>
    <property type="gene ID" value="Hba_18707"/>
</dbReference>
<protein>
    <submittedName>
        <fullName evidence="2">Trafficking protein particle complex subunit</fullName>
    </submittedName>
</protein>
<evidence type="ECO:0000313" key="2">
    <source>
        <dbReference type="WBParaSite" id="Hba_18707"/>
    </source>
</evidence>
<organism evidence="1 2">
    <name type="scientific">Heterorhabditis bacteriophora</name>
    <name type="common">Entomopathogenic nematode worm</name>
    <dbReference type="NCBI Taxonomy" id="37862"/>
    <lineage>
        <taxon>Eukaryota</taxon>
        <taxon>Metazoa</taxon>
        <taxon>Ecdysozoa</taxon>
        <taxon>Nematoda</taxon>
        <taxon>Chromadorea</taxon>
        <taxon>Rhabditida</taxon>
        <taxon>Rhabditina</taxon>
        <taxon>Rhabditomorpha</taxon>
        <taxon>Strongyloidea</taxon>
        <taxon>Heterorhabditidae</taxon>
        <taxon>Heterorhabditis</taxon>
    </lineage>
</organism>
<keyword evidence="1" id="KW-1185">Reference proteome</keyword>
<accession>A0A1I7XLQ3</accession>